<evidence type="ECO:0000313" key="3">
    <source>
        <dbReference type="Proteomes" id="UP000194761"/>
    </source>
</evidence>
<reference evidence="2 3" key="1">
    <citation type="submission" date="2017-05" db="EMBL/GenBank/DDBJ databases">
        <title>Biotechnological potential of actinobacteria isolated from South African environments.</title>
        <authorList>
            <person name="Le Roes-Hill M."/>
            <person name="Prins A."/>
            <person name="Durrell K.A."/>
        </authorList>
    </citation>
    <scope>NUCLEOTIDE SEQUENCE [LARGE SCALE GENOMIC DNA]</scope>
    <source>
        <strain evidence="2">M26</strain>
    </source>
</reference>
<dbReference type="PANTHER" id="PTHR35400">
    <property type="entry name" value="SLR1083 PROTEIN"/>
    <property type="match status" value="1"/>
</dbReference>
<feature type="domain" description="Putative restriction endonuclease" evidence="1">
    <location>
        <begin position="51"/>
        <end position="202"/>
    </location>
</feature>
<dbReference type="CDD" id="cd06260">
    <property type="entry name" value="DUF820-like"/>
    <property type="match status" value="1"/>
</dbReference>
<name>A0A243RCT0_9ACTN</name>
<accession>A0A243RCT0</accession>
<dbReference type="AlphaFoldDB" id="A0A243RCT0"/>
<dbReference type="Gene3D" id="3.90.1570.10">
    <property type="entry name" value="tt1808, chain A"/>
    <property type="match status" value="1"/>
</dbReference>
<dbReference type="InterPro" id="IPR008538">
    <property type="entry name" value="Uma2"/>
</dbReference>
<dbReference type="Pfam" id="PF05685">
    <property type="entry name" value="Uma2"/>
    <property type="match status" value="1"/>
</dbReference>
<dbReference type="PANTHER" id="PTHR35400:SF3">
    <property type="entry name" value="SLL1072 PROTEIN"/>
    <property type="match status" value="1"/>
</dbReference>
<dbReference type="GO" id="GO:0004519">
    <property type="term" value="F:endonuclease activity"/>
    <property type="evidence" value="ECO:0007669"/>
    <property type="project" value="UniProtKB-KW"/>
</dbReference>
<dbReference type="InterPro" id="IPR012296">
    <property type="entry name" value="Nuclease_put_TT1808"/>
</dbReference>
<gene>
    <name evidence="2" type="ORF">CA984_29925</name>
</gene>
<keyword evidence="2" id="KW-0540">Nuclease</keyword>
<keyword evidence="3" id="KW-1185">Reference proteome</keyword>
<protein>
    <submittedName>
        <fullName evidence="2">Restriction endonuclease</fullName>
    </submittedName>
</protein>
<sequence>MNTPGDGDDVAVTDVSGALDYWPSPPPWGWTADDLDRLPAEGPNGEPDFFKHVELIDGALVFVSPQKRFHQRMIRRLTEALDAQAPEHLSSVDQMDVKLGPRMRPCPDIVIINTVAAVDDDRTFYTPDEVHLVVEIVSPESEDRDRKTKPFRYAEAGIAHFWRVESNDGSPVVHVYELDPATGAYSLTGIHHGRLTVPVPFPIDVDLDKLPR</sequence>
<dbReference type="EMBL" id="NGFP01000172">
    <property type="protein sequence ID" value="OUC92491.1"/>
    <property type="molecule type" value="Genomic_DNA"/>
</dbReference>
<dbReference type="SUPFAM" id="SSF52980">
    <property type="entry name" value="Restriction endonuclease-like"/>
    <property type="match status" value="1"/>
</dbReference>
<organism evidence="2 3">
    <name type="scientific">Streptosporangium minutum</name>
    <dbReference type="NCBI Taxonomy" id="569862"/>
    <lineage>
        <taxon>Bacteria</taxon>
        <taxon>Bacillati</taxon>
        <taxon>Actinomycetota</taxon>
        <taxon>Actinomycetes</taxon>
        <taxon>Streptosporangiales</taxon>
        <taxon>Streptosporangiaceae</taxon>
        <taxon>Streptosporangium</taxon>
    </lineage>
</organism>
<keyword evidence="2" id="KW-0255">Endonuclease</keyword>
<proteinExistence type="predicted"/>
<dbReference type="Proteomes" id="UP000194761">
    <property type="component" value="Unassembled WGS sequence"/>
</dbReference>
<comment type="caution">
    <text evidence="2">The sequence shown here is derived from an EMBL/GenBank/DDBJ whole genome shotgun (WGS) entry which is preliminary data.</text>
</comment>
<keyword evidence="2" id="KW-0378">Hydrolase</keyword>
<evidence type="ECO:0000313" key="2">
    <source>
        <dbReference type="EMBL" id="OUC92491.1"/>
    </source>
</evidence>
<dbReference type="InterPro" id="IPR011335">
    <property type="entry name" value="Restrct_endonuc-II-like"/>
</dbReference>
<evidence type="ECO:0000259" key="1">
    <source>
        <dbReference type="Pfam" id="PF05685"/>
    </source>
</evidence>